<gene>
    <name evidence="1" type="ORF">MLD38_004264</name>
</gene>
<organism evidence="1 2">
    <name type="scientific">Melastoma candidum</name>
    <dbReference type="NCBI Taxonomy" id="119954"/>
    <lineage>
        <taxon>Eukaryota</taxon>
        <taxon>Viridiplantae</taxon>
        <taxon>Streptophyta</taxon>
        <taxon>Embryophyta</taxon>
        <taxon>Tracheophyta</taxon>
        <taxon>Spermatophyta</taxon>
        <taxon>Magnoliopsida</taxon>
        <taxon>eudicotyledons</taxon>
        <taxon>Gunneridae</taxon>
        <taxon>Pentapetalae</taxon>
        <taxon>rosids</taxon>
        <taxon>malvids</taxon>
        <taxon>Myrtales</taxon>
        <taxon>Melastomataceae</taxon>
        <taxon>Melastomatoideae</taxon>
        <taxon>Melastomateae</taxon>
        <taxon>Melastoma</taxon>
    </lineage>
</organism>
<accession>A0ACB9S4V7</accession>
<evidence type="ECO:0000313" key="1">
    <source>
        <dbReference type="EMBL" id="KAI4386323.1"/>
    </source>
</evidence>
<evidence type="ECO:0000313" key="2">
    <source>
        <dbReference type="Proteomes" id="UP001057402"/>
    </source>
</evidence>
<dbReference type="EMBL" id="CM042881">
    <property type="protein sequence ID" value="KAI4386323.1"/>
    <property type="molecule type" value="Genomic_DNA"/>
</dbReference>
<name>A0ACB9S4V7_9MYRT</name>
<dbReference type="Proteomes" id="UP001057402">
    <property type="component" value="Chromosome 2"/>
</dbReference>
<comment type="caution">
    <text evidence="1">The sequence shown here is derived from an EMBL/GenBank/DDBJ whole genome shotgun (WGS) entry which is preliminary data.</text>
</comment>
<keyword evidence="2" id="KW-1185">Reference proteome</keyword>
<proteinExistence type="predicted"/>
<reference evidence="2" key="1">
    <citation type="journal article" date="2023" name="Front. Plant Sci.">
        <title>Chromosomal-level genome assembly of Melastoma candidum provides insights into trichome evolution.</title>
        <authorList>
            <person name="Zhong Y."/>
            <person name="Wu W."/>
            <person name="Sun C."/>
            <person name="Zou P."/>
            <person name="Liu Y."/>
            <person name="Dai S."/>
            <person name="Zhou R."/>
        </authorList>
    </citation>
    <scope>NUCLEOTIDE SEQUENCE [LARGE SCALE GENOMIC DNA]</scope>
</reference>
<protein>
    <submittedName>
        <fullName evidence="1">Uncharacterized protein</fullName>
    </submittedName>
</protein>
<sequence>MTRMYERVGMEEDEKSASMDLNGRALGIVGKWGGGQCDRDEDVEMAVKSLSPRSRVVPSCGGGGAGKGDSGAVLDSPEGKSGLRLASLDVFRGISVVLMIFVDNAGRVFPAVNHSPWNGLTLADFVMPFFLFIVGVSLALAYKKMPSKNVATRKMLLRALKLIALGVFLQGGYFHGVGKLTYGVDIQHMRVLGILQRIAIAYLISALCEIWLKRDGDVSSGYDLLQKYQYHWILVMLLTTAYIALTYGLFVPDWHYQLPSQSERIVVKCGVRGDMGPACNAAGLIDRTILGIPHLYGKPVYRRTKQCSINSPDYGPLLPNAPSWCQAPFDPEGLLSSVMAIITCLVGMHFGHVIVHFKDHGDRIYHWMASSSCLVVIGFIFELFGMEVNKVLYTCSYMCITGGVAGILFIGLYLLVDYSRHRGTTIVLELIGKHALLIFILAATNVVPVMLQGFYWKRPENNILGIFGIRRS</sequence>